<protein>
    <recommendedName>
        <fullName evidence="4">Cupin domain-containing protein</fullName>
    </recommendedName>
</protein>
<dbReference type="InterPro" id="IPR047121">
    <property type="entry name" value="YjiB-like"/>
</dbReference>
<dbReference type="InterPro" id="IPR011051">
    <property type="entry name" value="RmlC_Cupin_sf"/>
</dbReference>
<dbReference type="InterPro" id="IPR014500">
    <property type="entry name" value="UCP019307_cupin"/>
</dbReference>
<keyword evidence="1" id="KW-0732">Signal</keyword>
<evidence type="ECO:0000313" key="3">
    <source>
        <dbReference type="Proteomes" id="UP000237673"/>
    </source>
</evidence>
<dbReference type="CDD" id="cd02219">
    <property type="entry name" value="cupin_YjlB-like"/>
    <property type="match status" value="1"/>
</dbReference>
<organism evidence="2 3">
    <name type="scientific">Mixta calida</name>
    <dbReference type="NCBI Taxonomy" id="665913"/>
    <lineage>
        <taxon>Bacteria</taxon>
        <taxon>Pseudomonadati</taxon>
        <taxon>Pseudomonadota</taxon>
        <taxon>Gammaproteobacteria</taxon>
        <taxon>Enterobacterales</taxon>
        <taxon>Erwiniaceae</taxon>
        <taxon>Mixta</taxon>
    </lineage>
</organism>
<dbReference type="EMBL" id="CP026378">
    <property type="protein sequence ID" value="AUY26550.1"/>
    <property type="molecule type" value="Genomic_DNA"/>
</dbReference>
<dbReference type="InterPro" id="IPR014710">
    <property type="entry name" value="RmlC-like_jellyroll"/>
</dbReference>
<dbReference type="SUPFAM" id="SSF51182">
    <property type="entry name" value="RmlC-like cupins"/>
    <property type="match status" value="1"/>
</dbReference>
<keyword evidence="3" id="KW-1185">Reference proteome</keyword>
<feature type="chain" id="PRO_5046845120" description="Cupin domain-containing protein" evidence="1">
    <location>
        <begin position="22"/>
        <end position="201"/>
    </location>
</feature>
<name>A0ABM6S5V2_9GAMM</name>
<dbReference type="PIRSF" id="PIRSF019307">
    <property type="entry name" value="UCP019307"/>
    <property type="match status" value="1"/>
</dbReference>
<dbReference type="GeneID" id="84631873"/>
<dbReference type="Gene3D" id="2.60.120.10">
    <property type="entry name" value="Jelly Rolls"/>
    <property type="match status" value="1"/>
</dbReference>
<dbReference type="Proteomes" id="UP000237673">
    <property type="component" value="Chromosome"/>
</dbReference>
<proteinExistence type="predicted"/>
<sequence length="201" mass="21833">MFSSSCTLMAMMSFAAGTLFAGTSSNPQHLMLAMPSNGVPNNPLPLIIYPRVAPGDSEDIAAWFEHRFNESHWPARWRAPIFPYTHYHSNCHELLGVGAGWAEVLFGGESGRMVTLRAGDAVLIPAGVGHQQIAASEDFFTVGAYPAGMTPDTLRDDVSKMEQALANIKRVPLPQFDPITGGEGAVTDFWHPVAQQISHQQ</sequence>
<evidence type="ECO:0008006" key="4">
    <source>
        <dbReference type="Google" id="ProtNLM"/>
    </source>
</evidence>
<evidence type="ECO:0000313" key="2">
    <source>
        <dbReference type="EMBL" id="AUY26550.1"/>
    </source>
</evidence>
<feature type="signal peptide" evidence="1">
    <location>
        <begin position="1"/>
        <end position="21"/>
    </location>
</feature>
<dbReference type="PANTHER" id="PTHR36448">
    <property type="entry name" value="BLR7373 PROTEIN"/>
    <property type="match status" value="1"/>
</dbReference>
<gene>
    <name evidence="2" type="ORF">C2E16_17660</name>
</gene>
<dbReference type="RefSeq" id="WP_038624142.1">
    <property type="nucleotide sequence ID" value="NZ_CAXOMJ010000028.1"/>
</dbReference>
<evidence type="ECO:0000256" key="1">
    <source>
        <dbReference type="SAM" id="SignalP"/>
    </source>
</evidence>
<reference evidence="2 3" key="1">
    <citation type="submission" date="2018-01" db="EMBL/GenBank/DDBJ databases">
        <title>Complete and assembled Genome of Pantoea calida DSM22759T.</title>
        <authorList>
            <person name="Stevens M.J.A."/>
            <person name="Zurfluh K."/>
            <person name="Stephan R."/>
        </authorList>
    </citation>
    <scope>NUCLEOTIDE SEQUENCE [LARGE SCALE GENOMIC DNA]</scope>
    <source>
        <strain evidence="2 3">DSM 22759</strain>
    </source>
</reference>
<dbReference type="PANTHER" id="PTHR36448:SF2">
    <property type="entry name" value="CUPIN TYPE-1 DOMAIN-CONTAINING PROTEIN"/>
    <property type="match status" value="1"/>
</dbReference>
<accession>A0ABM6S5V2</accession>